<organism evidence="3 4">
    <name type="scientific">Faecalibacterium gallinarum</name>
    <dbReference type="NCBI Taxonomy" id="2903556"/>
    <lineage>
        <taxon>Bacteria</taxon>
        <taxon>Bacillati</taxon>
        <taxon>Bacillota</taxon>
        <taxon>Clostridia</taxon>
        <taxon>Eubacteriales</taxon>
        <taxon>Oscillospiraceae</taxon>
        <taxon>Faecalibacterium</taxon>
    </lineage>
</organism>
<feature type="region of interest" description="Disordered" evidence="1">
    <location>
        <begin position="90"/>
        <end position="113"/>
    </location>
</feature>
<evidence type="ECO:0000256" key="2">
    <source>
        <dbReference type="SAM" id="Phobius"/>
    </source>
</evidence>
<reference evidence="3" key="1">
    <citation type="journal article" date="2022" name="Int. J. Syst. Evol. Microbiol.">
        <title>Genome-based, phenotypic and chemotaxonomic classification of Faecalibacterium strains: proposal of three novel species Faecalibacterium duncaniae sp. nov., Faecalibacterium hattorii sp. nov. and Faecalibacterium gallinarum sp. nov. .</title>
        <authorList>
            <person name="Sakamoto M."/>
            <person name="Sakurai N."/>
            <person name="Tanno H."/>
            <person name="Iino T."/>
            <person name="Ohkuma M."/>
            <person name="Endo A."/>
        </authorList>
    </citation>
    <scope>NUCLEOTIDE SEQUENCE</scope>
    <source>
        <strain evidence="3">JCM 17207</strain>
    </source>
</reference>
<protein>
    <recommendedName>
        <fullName evidence="5">DUF4366 domain-containing protein</fullName>
    </recommendedName>
</protein>
<name>A0AA37MYV2_9FIRM</name>
<feature type="transmembrane region" description="Helical" evidence="2">
    <location>
        <begin position="50"/>
        <end position="72"/>
    </location>
</feature>
<dbReference type="EMBL" id="BQKV01000031">
    <property type="protein sequence ID" value="GJN64395.1"/>
    <property type="molecule type" value="Genomic_DNA"/>
</dbReference>
<dbReference type="AlphaFoldDB" id="A0AA37MYV2"/>
<keyword evidence="2" id="KW-0472">Membrane</keyword>
<keyword evidence="4" id="KW-1185">Reference proteome</keyword>
<keyword evidence="2" id="KW-0812">Transmembrane</keyword>
<evidence type="ECO:0008006" key="5">
    <source>
        <dbReference type="Google" id="ProtNLM"/>
    </source>
</evidence>
<proteinExistence type="predicted"/>
<accession>A0AA37MYV2</accession>
<dbReference type="Proteomes" id="UP001055185">
    <property type="component" value="Unassembled WGS sequence"/>
</dbReference>
<comment type="caution">
    <text evidence="3">The sequence shown here is derived from an EMBL/GenBank/DDBJ whole genome shotgun (WGS) entry which is preliminary data.</text>
</comment>
<evidence type="ECO:0000313" key="3">
    <source>
        <dbReference type="EMBL" id="GJN64395.1"/>
    </source>
</evidence>
<evidence type="ECO:0000256" key="1">
    <source>
        <dbReference type="SAM" id="MobiDB-lite"/>
    </source>
</evidence>
<sequence length="113" mass="12880">MFFLVKTSLHMLTALWMVLKLMLQVTRWKRSLKHCFDRKKESAKPMRKPYLIAVVAMLAAVAGALAAVAVYLRRREQELDEYERLLFGEDDALEAEPAEDAAEETAPAEEPAE</sequence>
<evidence type="ECO:0000313" key="4">
    <source>
        <dbReference type="Proteomes" id="UP001055185"/>
    </source>
</evidence>
<gene>
    <name evidence="3" type="ORF">JCM17207_10200</name>
</gene>
<keyword evidence="2" id="KW-1133">Transmembrane helix</keyword>